<evidence type="ECO:0000256" key="2">
    <source>
        <dbReference type="ARBA" id="ARBA00023125"/>
    </source>
</evidence>
<keyword evidence="1" id="KW-0805">Transcription regulation</keyword>
<dbReference type="RefSeq" id="WP_224789288.1">
    <property type="nucleotide sequence ID" value="NZ_CABVJC010000002.1"/>
</dbReference>
<organism evidence="5 6">
    <name type="scientific">Pseudomonas fluorescens</name>
    <dbReference type="NCBI Taxonomy" id="294"/>
    <lineage>
        <taxon>Bacteria</taxon>
        <taxon>Pseudomonadati</taxon>
        <taxon>Pseudomonadota</taxon>
        <taxon>Gammaproteobacteria</taxon>
        <taxon>Pseudomonadales</taxon>
        <taxon>Pseudomonadaceae</taxon>
        <taxon>Pseudomonas</taxon>
    </lineage>
</organism>
<feature type="domain" description="HTH luxR-type" evidence="4">
    <location>
        <begin position="7"/>
        <end position="66"/>
    </location>
</feature>
<dbReference type="PRINTS" id="PR00038">
    <property type="entry name" value="HTHLUXR"/>
</dbReference>
<dbReference type="PROSITE" id="PS00622">
    <property type="entry name" value="HTH_LUXR_1"/>
    <property type="match status" value="1"/>
</dbReference>
<evidence type="ECO:0000256" key="3">
    <source>
        <dbReference type="ARBA" id="ARBA00023163"/>
    </source>
</evidence>
<dbReference type="Proteomes" id="UP000326452">
    <property type="component" value="Unassembled WGS sequence"/>
</dbReference>
<proteinExistence type="predicted"/>
<dbReference type="SUPFAM" id="SSF46894">
    <property type="entry name" value="C-terminal effector domain of the bipartite response regulators"/>
    <property type="match status" value="1"/>
</dbReference>
<dbReference type="EMBL" id="CABVJC010000002">
    <property type="protein sequence ID" value="VVP84814.1"/>
    <property type="molecule type" value="Genomic_DNA"/>
</dbReference>
<dbReference type="PROSITE" id="PS50043">
    <property type="entry name" value="HTH_LUXR_2"/>
    <property type="match status" value="1"/>
</dbReference>
<reference evidence="5 6" key="1">
    <citation type="submission" date="2019-09" db="EMBL/GenBank/DDBJ databases">
        <authorList>
            <person name="Chandra G."/>
            <person name="Truman W A."/>
        </authorList>
    </citation>
    <scope>NUCLEOTIDE SEQUENCE [LARGE SCALE GENOMIC DNA]</scope>
    <source>
        <strain evidence="5">PS941</strain>
    </source>
</reference>
<dbReference type="PANTHER" id="PTHR44688:SF16">
    <property type="entry name" value="DNA-BINDING TRANSCRIPTIONAL ACTIVATOR DEVR_DOSR"/>
    <property type="match status" value="1"/>
</dbReference>
<dbReference type="GO" id="GO:0003677">
    <property type="term" value="F:DNA binding"/>
    <property type="evidence" value="ECO:0007669"/>
    <property type="project" value="UniProtKB-KW"/>
</dbReference>
<dbReference type="InterPro" id="IPR000792">
    <property type="entry name" value="Tscrpt_reg_LuxR_C"/>
</dbReference>
<evidence type="ECO:0000313" key="5">
    <source>
        <dbReference type="EMBL" id="VVP84814.1"/>
    </source>
</evidence>
<accession>A0A5E7SFJ1</accession>
<evidence type="ECO:0000259" key="4">
    <source>
        <dbReference type="PROSITE" id="PS50043"/>
    </source>
</evidence>
<dbReference type="CDD" id="cd06170">
    <property type="entry name" value="LuxR_C_like"/>
    <property type="match status" value="1"/>
</dbReference>
<keyword evidence="3" id="KW-0804">Transcription</keyword>
<dbReference type="InterPro" id="IPR036388">
    <property type="entry name" value="WH-like_DNA-bd_sf"/>
</dbReference>
<sequence length="66" mass="7512">MDVNPQNGRSVQRLTNKEILILQLLTQGFSNMAIADRLHLSHKTISGHKINILRKLGVSWPILPER</sequence>
<protein>
    <recommendedName>
        <fullName evidence="4">HTH luxR-type domain-containing protein</fullName>
    </recommendedName>
</protein>
<dbReference type="PANTHER" id="PTHR44688">
    <property type="entry name" value="DNA-BINDING TRANSCRIPTIONAL ACTIVATOR DEVR_DOSR"/>
    <property type="match status" value="1"/>
</dbReference>
<dbReference type="GO" id="GO:0006355">
    <property type="term" value="P:regulation of DNA-templated transcription"/>
    <property type="evidence" value="ECO:0007669"/>
    <property type="project" value="InterPro"/>
</dbReference>
<gene>
    <name evidence="5" type="ORF">PS941_01095</name>
</gene>
<evidence type="ECO:0000313" key="6">
    <source>
        <dbReference type="Proteomes" id="UP000326452"/>
    </source>
</evidence>
<dbReference type="Gene3D" id="1.10.10.10">
    <property type="entry name" value="Winged helix-like DNA-binding domain superfamily/Winged helix DNA-binding domain"/>
    <property type="match status" value="1"/>
</dbReference>
<dbReference type="SMART" id="SM00421">
    <property type="entry name" value="HTH_LUXR"/>
    <property type="match status" value="1"/>
</dbReference>
<keyword evidence="2" id="KW-0238">DNA-binding</keyword>
<dbReference type="InterPro" id="IPR016032">
    <property type="entry name" value="Sig_transdc_resp-reg_C-effctor"/>
</dbReference>
<evidence type="ECO:0000256" key="1">
    <source>
        <dbReference type="ARBA" id="ARBA00023015"/>
    </source>
</evidence>
<dbReference type="AlphaFoldDB" id="A0A5E7SFJ1"/>
<dbReference type="Pfam" id="PF00196">
    <property type="entry name" value="GerE"/>
    <property type="match status" value="1"/>
</dbReference>
<name>A0A5E7SFJ1_PSEFL</name>